<organism evidence="8 9">
    <name type="scientific">Legionella maioricensis</name>
    <dbReference type="NCBI Taxonomy" id="2896528"/>
    <lineage>
        <taxon>Bacteria</taxon>
        <taxon>Pseudomonadati</taxon>
        <taxon>Pseudomonadota</taxon>
        <taxon>Gammaproteobacteria</taxon>
        <taxon>Legionellales</taxon>
        <taxon>Legionellaceae</taxon>
        <taxon>Legionella</taxon>
    </lineage>
</organism>
<dbReference type="PROSITE" id="PS00138">
    <property type="entry name" value="SUBTILASE_SER"/>
    <property type="match status" value="1"/>
</dbReference>
<evidence type="ECO:0000256" key="4">
    <source>
        <dbReference type="ARBA" id="ARBA00022825"/>
    </source>
</evidence>
<dbReference type="Pfam" id="PF00082">
    <property type="entry name" value="Peptidase_S8"/>
    <property type="match status" value="1"/>
</dbReference>
<evidence type="ECO:0000256" key="2">
    <source>
        <dbReference type="ARBA" id="ARBA00022670"/>
    </source>
</evidence>
<evidence type="ECO:0000256" key="3">
    <source>
        <dbReference type="ARBA" id="ARBA00022801"/>
    </source>
</evidence>
<dbReference type="EMBL" id="JAJKBJ010000038">
    <property type="protein sequence ID" value="MCL9685765.1"/>
    <property type="molecule type" value="Genomic_DNA"/>
</dbReference>
<dbReference type="InterPro" id="IPR036852">
    <property type="entry name" value="Peptidase_S8/S53_dom_sf"/>
</dbReference>
<name>A0A9X2D307_9GAMM</name>
<comment type="caution">
    <text evidence="5">Lacks conserved residue(s) required for the propagation of feature annotation.</text>
</comment>
<evidence type="ECO:0000256" key="6">
    <source>
        <dbReference type="SAM" id="SignalP"/>
    </source>
</evidence>
<evidence type="ECO:0000256" key="5">
    <source>
        <dbReference type="PROSITE-ProRule" id="PRU01240"/>
    </source>
</evidence>
<dbReference type="PANTHER" id="PTHR43806:SF11">
    <property type="entry name" value="CEREVISIN-RELATED"/>
    <property type="match status" value="1"/>
</dbReference>
<dbReference type="Gene3D" id="3.40.50.200">
    <property type="entry name" value="Peptidase S8/S53 domain"/>
    <property type="match status" value="1"/>
</dbReference>
<keyword evidence="4" id="KW-0720">Serine protease</keyword>
<dbReference type="InterPro" id="IPR015500">
    <property type="entry name" value="Peptidase_S8_subtilisin-rel"/>
</dbReference>
<dbReference type="PANTHER" id="PTHR43806">
    <property type="entry name" value="PEPTIDASE S8"/>
    <property type="match status" value="1"/>
</dbReference>
<gene>
    <name evidence="8" type="ORF">LOX96_16815</name>
</gene>
<feature type="domain" description="Peptidase S8/S53" evidence="7">
    <location>
        <begin position="200"/>
        <end position="434"/>
    </location>
</feature>
<comment type="caution">
    <text evidence="8">The sequence shown here is derived from an EMBL/GenBank/DDBJ whole genome shotgun (WGS) entry which is preliminary data.</text>
</comment>
<evidence type="ECO:0000313" key="9">
    <source>
        <dbReference type="Proteomes" id="UP001139721"/>
    </source>
</evidence>
<dbReference type="InterPro" id="IPR050131">
    <property type="entry name" value="Peptidase_S8_subtilisin-like"/>
</dbReference>
<evidence type="ECO:0000259" key="7">
    <source>
        <dbReference type="Pfam" id="PF00082"/>
    </source>
</evidence>
<evidence type="ECO:0000313" key="8">
    <source>
        <dbReference type="EMBL" id="MCL9685765.1"/>
    </source>
</evidence>
<protein>
    <submittedName>
        <fullName evidence="8">S8 family serine peptidase</fullName>
    </submittedName>
</protein>
<dbReference type="PROSITE" id="PS51892">
    <property type="entry name" value="SUBTILASE"/>
    <property type="match status" value="1"/>
</dbReference>
<keyword evidence="3" id="KW-0378">Hydrolase</keyword>
<reference evidence="8" key="1">
    <citation type="submission" date="2021-11" db="EMBL/GenBank/DDBJ databases">
        <title>Legionella maioricencis sp. nov., a new species isolated from hot water samples in Mallorca.</title>
        <authorList>
            <person name="Crespi S."/>
            <person name="Drasar V."/>
            <person name="Salva-Serra F."/>
            <person name="Jaen-Luchoro D."/>
            <person name="Pineiro-Iglesias B."/>
            <person name="Aliaga F."/>
            <person name="Fernandez-Juarez V."/>
            <person name="Coll G."/>
            <person name="Moore E.R.B."/>
            <person name="Bennasar-Figueras A."/>
        </authorList>
    </citation>
    <scope>NUCLEOTIDE SEQUENCE</scope>
    <source>
        <strain evidence="8">HCPI-6</strain>
    </source>
</reference>
<dbReference type="InterPro" id="IPR000209">
    <property type="entry name" value="Peptidase_S8/S53_dom"/>
</dbReference>
<proteinExistence type="inferred from homology"/>
<accession>A0A9X2D307</accession>
<dbReference type="RefSeq" id="WP_250424638.1">
    <property type="nucleotide sequence ID" value="NZ_JAJKBJ010000038.1"/>
</dbReference>
<feature type="signal peptide" evidence="6">
    <location>
        <begin position="1"/>
        <end position="25"/>
    </location>
</feature>
<comment type="similarity">
    <text evidence="1 5">Belongs to the peptidase S8 family.</text>
</comment>
<evidence type="ECO:0000256" key="1">
    <source>
        <dbReference type="ARBA" id="ARBA00011073"/>
    </source>
</evidence>
<dbReference type="AlphaFoldDB" id="A0A9X2D307"/>
<dbReference type="PRINTS" id="PR00723">
    <property type="entry name" value="SUBTILISIN"/>
</dbReference>
<dbReference type="GO" id="GO:0004252">
    <property type="term" value="F:serine-type endopeptidase activity"/>
    <property type="evidence" value="ECO:0007669"/>
    <property type="project" value="InterPro"/>
</dbReference>
<dbReference type="InterPro" id="IPR023828">
    <property type="entry name" value="Peptidase_S8_Ser-AS"/>
</dbReference>
<dbReference type="SUPFAM" id="SSF52743">
    <property type="entry name" value="Subtilisin-like"/>
    <property type="match status" value="1"/>
</dbReference>
<keyword evidence="9" id="KW-1185">Reference proteome</keyword>
<dbReference type="Proteomes" id="UP001139721">
    <property type="component" value="Unassembled WGS sequence"/>
</dbReference>
<dbReference type="GO" id="GO:0006508">
    <property type="term" value="P:proteolysis"/>
    <property type="evidence" value="ECO:0007669"/>
    <property type="project" value="UniProtKB-KW"/>
</dbReference>
<feature type="chain" id="PRO_5040893309" evidence="6">
    <location>
        <begin position="26"/>
        <end position="569"/>
    </location>
</feature>
<keyword evidence="2" id="KW-0645">Protease</keyword>
<sequence length="569" mass="60922">MNIRKLLSLLSAFIVLLSLESNLFAAKEPCGKFLDQIILKFKTASSLDEPNLSTAWWDAFSKKNGLPIQSVKSMPSGAYLVAIDSKKLVQLSEAKNLLKDSYFNQALSKLLKQPDILYADRDMTYCLIKPPVRPKKTSFANSNLALISHASQWDEFSYPGVFLESAPGLADGAWATTLGYANPPIVLSNFESINYNPDLAPNILPGWNFADNNSNITDPSDDHGTHTAGTIAATGTVLDIAGMGPLLKILPITSDSLSQLEQGMYWAMGRDVPGVPHNNYPTKVGSMSFNFPQTIGCPPSFQEAINAFVNNDSILVASSGNENMPASNNPPRSCNNVIVVAATQINGYRANYSNYGPRVTLAAPGGEQANGEPCDSNGILSTVSAGSGCQSSGFSFFEGTSMATPHVAGIAGLIYAINPYISAQEVKSILLESVTPFAVTSDPTRSCTGVMSCGVGIVNAYNAVQLAISGREIVAAPSPTDLELKTSFDPFNRCPVNLYVPTAKSIGSPLSNKWVINKSTRACQPLNVYENPILQVNGQQVMAIYGKTVVTLQTPGFNCQVNYPHGFIC</sequence>
<keyword evidence="6" id="KW-0732">Signal</keyword>